<protein>
    <submittedName>
        <fullName evidence="1">Uncharacterized protein</fullName>
    </submittedName>
</protein>
<reference evidence="2" key="1">
    <citation type="journal article" date="2019" name="Int. J. Syst. Evol. Microbiol.">
        <title>The Global Catalogue of Microorganisms (GCM) 10K type strain sequencing project: providing services to taxonomists for standard genome sequencing and annotation.</title>
        <authorList>
            <consortium name="The Broad Institute Genomics Platform"/>
            <consortium name="The Broad Institute Genome Sequencing Center for Infectious Disease"/>
            <person name="Wu L."/>
            <person name="Ma J."/>
        </authorList>
    </citation>
    <scope>NUCLEOTIDE SEQUENCE [LARGE SCALE GENOMIC DNA]</scope>
    <source>
        <strain evidence="2">CCUG 49560</strain>
    </source>
</reference>
<evidence type="ECO:0000313" key="1">
    <source>
        <dbReference type="EMBL" id="MFC4591368.1"/>
    </source>
</evidence>
<comment type="caution">
    <text evidence="1">The sequence shown here is derived from an EMBL/GenBank/DDBJ whole genome shotgun (WGS) entry which is preliminary data.</text>
</comment>
<name>A0ABV9EQG0_9ACTN</name>
<gene>
    <name evidence="1" type="ORF">ACFO8L_35110</name>
</gene>
<sequence length="358" mass="40019">MTATIKIDPARLRQFGKAEDSVFCLVTNPELQDDIRIIRNGGYRDYIVIPFRTGERFEDLLADRVPEPAHILAISPLSFFESPPPELLGRRKIMGMACNSTPTSLDAIQHFVEVMEQTAPDEQERFSDRFFELLESTDQLVYVDEKHGTRATLQHLDPELVWNQQAGPLDWGDQQIVPAGEISVLPIEITDFREDLHLPLDGTIAFRGFPILHSGTPSFSRADQARVHFQLATLNLHAVVAKVENGIITDIQPHTPGARSAVDMLNSMFDVDSRYRIVWEMGHAMNTSLDILPGNHAMNETYGGTEGCLHWGLGLTPFTQYHLDIVSPDTTVYTNSGEVVLGVPGGYESDRIALRRVS</sequence>
<dbReference type="RefSeq" id="WP_262844843.1">
    <property type="nucleotide sequence ID" value="NZ_JANZYP010000033.1"/>
</dbReference>
<keyword evidence="2" id="KW-1185">Reference proteome</keyword>
<organism evidence="1 2">
    <name type="scientific">Sphaerisporangium corydalis</name>
    <dbReference type="NCBI Taxonomy" id="1441875"/>
    <lineage>
        <taxon>Bacteria</taxon>
        <taxon>Bacillati</taxon>
        <taxon>Actinomycetota</taxon>
        <taxon>Actinomycetes</taxon>
        <taxon>Streptosporangiales</taxon>
        <taxon>Streptosporangiaceae</taxon>
        <taxon>Sphaerisporangium</taxon>
    </lineage>
</organism>
<evidence type="ECO:0000313" key="2">
    <source>
        <dbReference type="Proteomes" id="UP001595891"/>
    </source>
</evidence>
<proteinExistence type="predicted"/>
<dbReference type="Proteomes" id="UP001595891">
    <property type="component" value="Unassembled WGS sequence"/>
</dbReference>
<accession>A0ABV9EQG0</accession>
<dbReference type="EMBL" id="JBHSFN010000032">
    <property type="protein sequence ID" value="MFC4591368.1"/>
    <property type="molecule type" value="Genomic_DNA"/>
</dbReference>